<dbReference type="OrthoDB" id="10551808at2759"/>
<dbReference type="VEuPathDB" id="TrichDB:TRFO_10684"/>
<evidence type="ECO:0008006" key="3">
    <source>
        <dbReference type="Google" id="ProtNLM"/>
    </source>
</evidence>
<dbReference type="EMBL" id="MLAK01001271">
    <property type="protein sequence ID" value="OHS94995.1"/>
    <property type="molecule type" value="Genomic_DNA"/>
</dbReference>
<evidence type="ECO:0000313" key="2">
    <source>
        <dbReference type="Proteomes" id="UP000179807"/>
    </source>
</evidence>
<dbReference type="SUPFAM" id="SSF48371">
    <property type="entry name" value="ARM repeat"/>
    <property type="match status" value="2"/>
</dbReference>
<proteinExistence type="predicted"/>
<accession>A0A1J4JBG0</accession>
<dbReference type="InterPro" id="IPR011989">
    <property type="entry name" value="ARM-like"/>
</dbReference>
<dbReference type="Gene3D" id="1.25.10.10">
    <property type="entry name" value="Leucine-rich Repeat Variant"/>
    <property type="match status" value="1"/>
</dbReference>
<protein>
    <recommendedName>
        <fullName evidence="3">Importin N-terminal domain-containing protein</fullName>
    </recommendedName>
</protein>
<evidence type="ECO:0000313" key="1">
    <source>
        <dbReference type="EMBL" id="OHS94995.1"/>
    </source>
</evidence>
<dbReference type="Proteomes" id="UP000179807">
    <property type="component" value="Unassembled WGS sequence"/>
</dbReference>
<dbReference type="AlphaFoldDB" id="A0A1J4JBG0"/>
<gene>
    <name evidence="1" type="ORF">TRFO_10684</name>
</gene>
<keyword evidence="2" id="KW-1185">Reference proteome</keyword>
<sequence>MEEAAVLFVQHFTVLRTGSPEEIHNADLSLQQLTLHPAAIPALMLIIQQNSEPYFRLQAVLCLKLAYRGFANENSPAELINNLLTILSNEQLQLIRQNLVYFIGRYVINEQTIPLALNFAQAALQSNQPIQIHTAIQLLNSLVGIFEPSAELIQFVNQITSAALSLQNSEIALDAFEFAFSFHNKHHQVSDEATIALWTSAVSLLEPFFDRPNDFWSLCSILGDTIEVGPPYADTSLLLPRCLTLIAHDELDNEVEAGLVYIIDSICCDTPEAVLEGNFAIPIFQRYLQLAGNSFRPEESLDDYDASIMRNVCSTFSNSEQFVAAVWGAAQTMVQNEQGKYVAMITLQYIFNGDTEFLYDYLDNIAEMILASLTSPAIATSEAAISCMESFLDVYNAEAENYTDMFEEVLIGIIKGNPSIIYIKALKYVMKYSESTDNIFEIVLPILVELMQKYGAEENITLIEALTVLTQKSSVCVINHFNFILNILQTFLSNQAPDAQVLKSDIVECMSKLMAASPEQFEPCLASIVPFIMQSLNNEDKSLVCSCVNCCGSIIYEYPEQIQSTLPQMLPMMAELAFQDRTSQLIQLRKLEEQNCTPDDIDDAGLQEMISEDSLNVAGGAFLVFASILGHFPQFLPQWISKALEIISFLSGSAVENSTHAACKGVSFIMEGMLECQMNEASIFESMYVNMRKVIEDAESYAIIGDAIEAIAALCHYCGIAPLGNFASELPNDIIALLECNHKALSGMKLPQDLYKPISTLFFALFDKLSPEEISQLMNVVLPTILKFAESSSKKEKALALEILVNYAQHGNNPSQEFLPSLYNLAFNCASNDFMQGFYAIQKLSTIAPQLLAQNTQQLLQLFSQKLTLKKRKSMNHQMMIDNCVSALGAFAMNVMQDAFPIDQFGPLALDRMPPTVDVEETFMQYTFLLWMLPKGKGFMNSFVGAFARLLSTPPNIFKAMSIPEDNLITLKTVFVKLLQVVPNAHEICAEAVKNDPVKLTLLQQSLSS</sequence>
<name>A0A1J4JBG0_9EUKA</name>
<dbReference type="InterPro" id="IPR016024">
    <property type="entry name" value="ARM-type_fold"/>
</dbReference>
<reference evidence="1" key="1">
    <citation type="submission" date="2016-10" db="EMBL/GenBank/DDBJ databases">
        <authorList>
            <person name="Benchimol M."/>
            <person name="Almeida L.G."/>
            <person name="Vasconcelos A.T."/>
            <person name="Perreira-Neves A."/>
            <person name="Rosa I.A."/>
            <person name="Tasca T."/>
            <person name="Bogo M.R."/>
            <person name="de Souza W."/>
        </authorList>
    </citation>
    <scope>NUCLEOTIDE SEQUENCE [LARGE SCALE GENOMIC DNA]</scope>
    <source>
        <strain evidence="1">K</strain>
    </source>
</reference>
<organism evidence="1 2">
    <name type="scientific">Tritrichomonas foetus</name>
    <dbReference type="NCBI Taxonomy" id="1144522"/>
    <lineage>
        <taxon>Eukaryota</taxon>
        <taxon>Metamonada</taxon>
        <taxon>Parabasalia</taxon>
        <taxon>Tritrichomonadida</taxon>
        <taxon>Tritrichomonadidae</taxon>
        <taxon>Tritrichomonas</taxon>
    </lineage>
</organism>
<dbReference type="GeneID" id="94830307"/>
<comment type="caution">
    <text evidence="1">The sequence shown here is derived from an EMBL/GenBank/DDBJ whole genome shotgun (WGS) entry which is preliminary data.</text>
</comment>
<dbReference type="RefSeq" id="XP_068348132.1">
    <property type="nucleotide sequence ID" value="XM_068495603.1"/>
</dbReference>